<accession>A0A7N9D5S3</accession>
<dbReference type="GeneTree" id="ENSGT00940000165497"/>
<dbReference type="Proteomes" id="UP000233100">
    <property type="component" value="Chromosome 13"/>
</dbReference>
<dbReference type="PANTHER" id="PTHR12138">
    <property type="entry name" value="PRIMATE-EXPANDED PROTEIN FAMILY"/>
    <property type="match status" value="1"/>
</dbReference>
<evidence type="ECO:0000313" key="1">
    <source>
        <dbReference type="Ensembl" id="ENSMFAP00000061366.1"/>
    </source>
</evidence>
<reference evidence="1" key="2">
    <citation type="submission" date="2025-08" db="UniProtKB">
        <authorList>
            <consortium name="Ensembl"/>
        </authorList>
    </citation>
    <scope>IDENTIFICATION</scope>
</reference>
<reference evidence="1 2" key="1">
    <citation type="submission" date="2013-03" db="EMBL/GenBank/DDBJ databases">
        <authorList>
            <person name="Warren W."/>
            <person name="Wilson R.K."/>
        </authorList>
    </citation>
    <scope>NUCLEOTIDE SEQUENCE</scope>
</reference>
<keyword evidence="2" id="KW-1185">Reference proteome</keyword>
<dbReference type="PRINTS" id="PR02045">
    <property type="entry name" value="F138DOMAIN"/>
</dbReference>
<dbReference type="PANTHER" id="PTHR12138:SF152">
    <property type="entry name" value="C2H2-TYPE DOMAIN-CONTAINING PROTEIN"/>
    <property type="match status" value="1"/>
</dbReference>
<name>A0A7N9D5S3_MACFA</name>
<protein>
    <submittedName>
        <fullName evidence="1">Uncharacterized protein</fullName>
    </submittedName>
</protein>
<sequence>MCHHARLIFVFLVEMGFYCVGQVGLELLTSGDPPASASQSAGITDVSHPTWPFLFFFKRQGVTLSLRLKYSGMVIVHYSLNLLSSSDPPASASQVADAAGVHHHARLIFSPIFLVEIGSCCVVQVVSNSWPPAILPLRHPKVLGFQA</sequence>
<dbReference type="Ensembl" id="ENSMFAT00000079371.1">
    <property type="protein sequence ID" value="ENSMFAP00000061366.1"/>
    <property type="gene ID" value="ENSMFAG00000057111.1"/>
</dbReference>
<reference evidence="1" key="3">
    <citation type="submission" date="2025-09" db="UniProtKB">
        <authorList>
            <consortium name="Ensembl"/>
        </authorList>
    </citation>
    <scope>IDENTIFICATION</scope>
</reference>
<dbReference type="AlphaFoldDB" id="A0A7N9D5S3"/>
<organism evidence="1 2">
    <name type="scientific">Macaca fascicularis</name>
    <name type="common">Crab-eating macaque</name>
    <name type="synonym">Cynomolgus monkey</name>
    <dbReference type="NCBI Taxonomy" id="9541"/>
    <lineage>
        <taxon>Eukaryota</taxon>
        <taxon>Metazoa</taxon>
        <taxon>Chordata</taxon>
        <taxon>Craniata</taxon>
        <taxon>Vertebrata</taxon>
        <taxon>Euteleostomi</taxon>
        <taxon>Mammalia</taxon>
        <taxon>Eutheria</taxon>
        <taxon>Euarchontoglires</taxon>
        <taxon>Primates</taxon>
        <taxon>Haplorrhini</taxon>
        <taxon>Catarrhini</taxon>
        <taxon>Cercopithecidae</taxon>
        <taxon>Cercopithecinae</taxon>
        <taxon>Macaca</taxon>
    </lineage>
</organism>
<evidence type="ECO:0000313" key="2">
    <source>
        <dbReference type="Proteomes" id="UP000233100"/>
    </source>
</evidence>
<proteinExistence type="predicted"/>